<dbReference type="EMBL" id="AZBU02000002">
    <property type="protein sequence ID" value="TKR92865.1"/>
    <property type="molecule type" value="Genomic_DNA"/>
</dbReference>
<accession>A0A4V6XWJ9</accession>
<dbReference type="Proteomes" id="UP000298663">
    <property type="component" value="Unassembled WGS sequence"/>
</dbReference>
<evidence type="ECO:0000313" key="1">
    <source>
        <dbReference type="EMBL" id="TKR92865.1"/>
    </source>
</evidence>
<evidence type="ECO:0000313" key="2">
    <source>
        <dbReference type="Proteomes" id="UP000298663"/>
    </source>
</evidence>
<gene>
    <name evidence="1" type="ORF">L596_007434</name>
</gene>
<comment type="caution">
    <text evidence="1">The sequence shown here is derived from an EMBL/GenBank/DDBJ whole genome shotgun (WGS) entry which is preliminary data.</text>
</comment>
<organism evidence="1 2">
    <name type="scientific">Steinernema carpocapsae</name>
    <name type="common">Entomopathogenic nematode</name>
    <dbReference type="NCBI Taxonomy" id="34508"/>
    <lineage>
        <taxon>Eukaryota</taxon>
        <taxon>Metazoa</taxon>
        <taxon>Ecdysozoa</taxon>
        <taxon>Nematoda</taxon>
        <taxon>Chromadorea</taxon>
        <taxon>Rhabditida</taxon>
        <taxon>Tylenchina</taxon>
        <taxon>Panagrolaimomorpha</taxon>
        <taxon>Strongyloidoidea</taxon>
        <taxon>Steinernematidae</taxon>
        <taxon>Steinernema</taxon>
    </lineage>
</organism>
<sequence length="68" mass="7905">MMEFFGVQRFCPPWLQLDTAVHSITKKLNLRKLRQILQLRDDQLYPEISYNAEGGRLSTGRITVPLSN</sequence>
<keyword evidence="2" id="KW-1185">Reference proteome</keyword>
<protein>
    <submittedName>
        <fullName evidence="1">Uncharacterized protein</fullName>
    </submittedName>
</protein>
<dbReference type="AlphaFoldDB" id="A0A4V6XWJ9"/>
<proteinExistence type="predicted"/>
<reference evidence="1 2" key="1">
    <citation type="journal article" date="2015" name="Genome Biol.">
        <title>Comparative genomics of Steinernema reveals deeply conserved gene regulatory networks.</title>
        <authorList>
            <person name="Dillman A.R."/>
            <person name="Macchietto M."/>
            <person name="Porter C.F."/>
            <person name="Rogers A."/>
            <person name="Williams B."/>
            <person name="Antoshechkin I."/>
            <person name="Lee M.M."/>
            <person name="Goodwin Z."/>
            <person name="Lu X."/>
            <person name="Lewis E.E."/>
            <person name="Goodrich-Blair H."/>
            <person name="Stock S.P."/>
            <person name="Adams B.J."/>
            <person name="Sternberg P.W."/>
            <person name="Mortazavi A."/>
        </authorList>
    </citation>
    <scope>NUCLEOTIDE SEQUENCE [LARGE SCALE GENOMIC DNA]</scope>
    <source>
        <strain evidence="1 2">ALL</strain>
    </source>
</reference>
<reference evidence="1 2" key="2">
    <citation type="journal article" date="2019" name="G3 (Bethesda)">
        <title>Hybrid Assembly of the Genome of the Entomopathogenic Nematode Steinernema carpocapsae Identifies the X-Chromosome.</title>
        <authorList>
            <person name="Serra L."/>
            <person name="Macchietto M."/>
            <person name="Macias-Munoz A."/>
            <person name="McGill C.J."/>
            <person name="Rodriguez I.M."/>
            <person name="Rodriguez B."/>
            <person name="Murad R."/>
            <person name="Mortazavi A."/>
        </authorList>
    </citation>
    <scope>NUCLEOTIDE SEQUENCE [LARGE SCALE GENOMIC DNA]</scope>
    <source>
        <strain evidence="1 2">ALL</strain>
    </source>
</reference>
<name>A0A4V6XWJ9_STECR</name>